<proteinExistence type="predicted"/>
<evidence type="ECO:0000313" key="3">
    <source>
        <dbReference type="Proteomes" id="UP001174909"/>
    </source>
</evidence>
<name>A0AA35X3D1_GEOBA</name>
<keyword evidence="1" id="KW-0812">Transmembrane</keyword>
<dbReference type="EMBL" id="CASHTH010002881">
    <property type="protein sequence ID" value="CAI8036565.1"/>
    <property type="molecule type" value="Genomic_DNA"/>
</dbReference>
<dbReference type="Proteomes" id="UP001174909">
    <property type="component" value="Unassembled WGS sequence"/>
</dbReference>
<keyword evidence="1" id="KW-0472">Membrane</keyword>
<reference evidence="2" key="1">
    <citation type="submission" date="2023-03" db="EMBL/GenBank/DDBJ databases">
        <authorList>
            <person name="Steffen K."/>
            <person name="Cardenas P."/>
        </authorList>
    </citation>
    <scope>NUCLEOTIDE SEQUENCE</scope>
</reference>
<evidence type="ECO:0000256" key="1">
    <source>
        <dbReference type="SAM" id="Phobius"/>
    </source>
</evidence>
<comment type="caution">
    <text evidence="2">The sequence shown here is derived from an EMBL/GenBank/DDBJ whole genome shotgun (WGS) entry which is preliminary data.</text>
</comment>
<sequence>MVSSTVPPGTSAAPSLLSSGRRKQFLSSLCCILTFYRLSFTYLVLQVAL</sequence>
<organism evidence="2 3">
    <name type="scientific">Geodia barretti</name>
    <name type="common">Barrett's horny sponge</name>
    <dbReference type="NCBI Taxonomy" id="519541"/>
    <lineage>
        <taxon>Eukaryota</taxon>
        <taxon>Metazoa</taxon>
        <taxon>Porifera</taxon>
        <taxon>Demospongiae</taxon>
        <taxon>Heteroscleromorpha</taxon>
        <taxon>Tetractinellida</taxon>
        <taxon>Astrophorina</taxon>
        <taxon>Geodiidae</taxon>
        <taxon>Geodia</taxon>
    </lineage>
</organism>
<evidence type="ECO:0000313" key="2">
    <source>
        <dbReference type="EMBL" id="CAI8036565.1"/>
    </source>
</evidence>
<accession>A0AA35X3D1</accession>
<gene>
    <name evidence="2" type="ORF">GBAR_LOCUS20486</name>
</gene>
<keyword evidence="3" id="KW-1185">Reference proteome</keyword>
<feature type="transmembrane region" description="Helical" evidence="1">
    <location>
        <begin position="25"/>
        <end position="45"/>
    </location>
</feature>
<protein>
    <submittedName>
        <fullName evidence="2">Uncharacterized protein</fullName>
    </submittedName>
</protein>
<dbReference type="AlphaFoldDB" id="A0AA35X3D1"/>
<keyword evidence="1" id="KW-1133">Transmembrane helix</keyword>